<reference evidence="1 2" key="1">
    <citation type="journal article" date="2022" name="Plant J.">
        <title>Chromosome-level genome of Camellia lanceoleosa provides a valuable resource for understanding genome evolution and self-incompatibility.</title>
        <authorList>
            <person name="Gong W."/>
            <person name="Xiao S."/>
            <person name="Wang L."/>
            <person name="Liao Z."/>
            <person name="Chang Y."/>
            <person name="Mo W."/>
            <person name="Hu G."/>
            <person name="Li W."/>
            <person name="Zhao G."/>
            <person name="Zhu H."/>
            <person name="Hu X."/>
            <person name="Ji K."/>
            <person name="Xiang X."/>
            <person name="Song Q."/>
            <person name="Yuan D."/>
            <person name="Jin S."/>
            <person name="Zhang L."/>
        </authorList>
    </citation>
    <scope>NUCLEOTIDE SEQUENCE [LARGE SCALE GENOMIC DNA]</scope>
    <source>
        <strain evidence="1">SQ_2022a</strain>
    </source>
</reference>
<organism evidence="1 2">
    <name type="scientific">Camellia lanceoleosa</name>
    <dbReference type="NCBI Taxonomy" id="1840588"/>
    <lineage>
        <taxon>Eukaryota</taxon>
        <taxon>Viridiplantae</taxon>
        <taxon>Streptophyta</taxon>
        <taxon>Embryophyta</taxon>
        <taxon>Tracheophyta</taxon>
        <taxon>Spermatophyta</taxon>
        <taxon>Magnoliopsida</taxon>
        <taxon>eudicotyledons</taxon>
        <taxon>Gunneridae</taxon>
        <taxon>Pentapetalae</taxon>
        <taxon>asterids</taxon>
        <taxon>Ericales</taxon>
        <taxon>Theaceae</taxon>
        <taxon>Camellia</taxon>
    </lineage>
</organism>
<dbReference type="EMBL" id="CM045771">
    <property type="protein sequence ID" value="KAI7988972.1"/>
    <property type="molecule type" value="Genomic_DNA"/>
</dbReference>
<keyword evidence="2" id="KW-1185">Reference proteome</keyword>
<proteinExistence type="predicted"/>
<comment type="caution">
    <text evidence="1">The sequence shown here is derived from an EMBL/GenBank/DDBJ whole genome shotgun (WGS) entry which is preliminary data.</text>
</comment>
<gene>
    <name evidence="1" type="ORF">LOK49_LG13G01610</name>
</gene>
<accession>A0ACC0FLJ3</accession>
<evidence type="ECO:0000313" key="2">
    <source>
        <dbReference type="Proteomes" id="UP001060215"/>
    </source>
</evidence>
<protein>
    <submittedName>
        <fullName evidence="1">Leucine-rich repeat receptor-like protein kinase</fullName>
    </submittedName>
</protein>
<name>A0ACC0FLJ3_9ERIC</name>
<dbReference type="Proteomes" id="UP001060215">
    <property type="component" value="Chromosome 14"/>
</dbReference>
<sequence length="175" mass="19623">MLQFLNLSRNLLSGSLLIQLGEFKDLELISLQDNNLTGEIPTQLGQLTSLMVLDLSQNALTGSIHVLDHNKLSGETPASFSKLLNLIQLDLSFNNLSVIVLFLLIGRGKLSRLTSLKKKVAVTFTYAPTELNYDNVVRATENFTMKRLSIGRFQGIWQFNVEIRTLGRKFGIRTL</sequence>
<evidence type="ECO:0000313" key="1">
    <source>
        <dbReference type="EMBL" id="KAI7988972.1"/>
    </source>
</evidence>